<dbReference type="Gene3D" id="1.20.1270.60">
    <property type="entry name" value="Arfaptin homology (AH) domain/BAR domain"/>
    <property type="match status" value="1"/>
</dbReference>
<comment type="subcellular location">
    <subcellularLocation>
        <location evidence="1">Cell projection</location>
    </subcellularLocation>
</comment>
<feature type="compositionally biased region" description="Low complexity" evidence="11">
    <location>
        <begin position="720"/>
        <end position="730"/>
    </location>
</feature>
<keyword evidence="3" id="KW-0597">Phosphoprotein</keyword>
<dbReference type="GO" id="GO:0055037">
    <property type="term" value="C:recycling endosome"/>
    <property type="evidence" value="ECO:0007669"/>
    <property type="project" value="TreeGrafter"/>
</dbReference>
<dbReference type="GO" id="GO:0008289">
    <property type="term" value="F:lipid binding"/>
    <property type="evidence" value="ECO:0007669"/>
    <property type="project" value="UniProtKB-KW"/>
</dbReference>
<evidence type="ECO:0000256" key="9">
    <source>
        <dbReference type="PROSITE-ProRule" id="PRU01077"/>
    </source>
</evidence>
<evidence type="ECO:0000259" key="12">
    <source>
        <dbReference type="PROSITE" id="PS50002"/>
    </source>
</evidence>
<sequence>MNFRQAKLNYPSRDHWCVKNPGSSCDLIPSAWSFTPLLSLARRAGAHRELFLHRLLPSAPLSTPIAALVRTGSAYFSHPGDETRCEPSARAAGAVGVDGNPGENAAEATSLQEMWGLGPRPVESRGAPGRKEGRADLGHPLKTWGPAGSRAGLWAERVSVVYGLERGVKSDLSEGRFTVKETQEVKVVFAEQVAQLQSKHQQESELLEEIRSFSKQRAAIEREYGQALHRLGTQYLKRDWHRGKGEVPDTRSALAVWRSLVEATVQSGLSRLTAAEAYRSLTAEALKNLRTAKEQRMKRGLEQLQRVQGELVEVARELNKAKKRYSQLEHIAGVAREKAADAQAKSKKNDHGILRFRTSMQKLSVKLSARLSECDQRLTEARNEYLLALAAINAHHEHYRCSALPGLMQDMDGDLYSQLREQFTLLCGTEIDTCQSTQIAFCRIQDTSSQVSRECDLQLFLQESPAFTRALVFHFQAAANDKVSTVMQWSGAHEGESCLDKEARKCATKTAKDYKIIAHGERALQALETRGRLGPVDDRPGVEHRAEEVKESVRKAQVSRVKAEARLALLRSCDVDVDSWVSSAMSQADEELERERRLSEARLSNGELSPLGDEFEFTDFEEFDENGDTFTESSLDPCPRGYPLPCRVLYSYQACQADELSITEGEELEVIEDGDMEDWLKARNAVGQQGYVPERYLQFLKPSAGGAALQTVPGSPQPDGGSTASGSSAGIQGREHSTPNARRARALYEYRGQSAEELSFPEGALIRLLRCGDGEVDDGFWEGELDGQVGVFPSLVVELLGEGDEEEDEEEGLSSPTPPPFSPLVPVLGASPVPQCSSPSPGTWSAHSEPPRGPEERLQAVPQDVLRPPDRGAGKDEEHSDRQYPLEL</sequence>
<dbReference type="EMBL" id="JAAWVO010052143">
    <property type="protein sequence ID" value="MBN3320685.1"/>
    <property type="molecule type" value="Genomic_DNA"/>
</dbReference>
<dbReference type="GO" id="GO:0007274">
    <property type="term" value="P:neuromuscular synaptic transmission"/>
    <property type="evidence" value="ECO:0007669"/>
    <property type="project" value="TreeGrafter"/>
</dbReference>
<feature type="region of interest" description="Disordered" evidence="11">
    <location>
        <begin position="117"/>
        <end position="142"/>
    </location>
</feature>
<dbReference type="GO" id="GO:0030833">
    <property type="term" value="P:regulation of actin filament polymerization"/>
    <property type="evidence" value="ECO:0007669"/>
    <property type="project" value="TreeGrafter"/>
</dbReference>
<dbReference type="Pfam" id="PF00611">
    <property type="entry name" value="FCH"/>
    <property type="match status" value="1"/>
</dbReference>
<dbReference type="AlphaFoldDB" id="A0A8J7NZQ7"/>
<keyword evidence="2 8" id="KW-0728">SH3 domain</keyword>
<evidence type="ECO:0000256" key="2">
    <source>
        <dbReference type="ARBA" id="ARBA00022443"/>
    </source>
</evidence>
<evidence type="ECO:0000256" key="8">
    <source>
        <dbReference type="PROSITE-ProRule" id="PRU00192"/>
    </source>
</evidence>
<dbReference type="GO" id="GO:0051495">
    <property type="term" value="P:positive regulation of cytoskeleton organization"/>
    <property type="evidence" value="ECO:0007669"/>
    <property type="project" value="UniProtKB-ARBA"/>
</dbReference>
<organism evidence="14 15">
    <name type="scientific">Atractosteus spatula</name>
    <name type="common">Alligator gar</name>
    <name type="synonym">Lepisosteus spatula</name>
    <dbReference type="NCBI Taxonomy" id="7917"/>
    <lineage>
        <taxon>Eukaryota</taxon>
        <taxon>Metazoa</taxon>
        <taxon>Chordata</taxon>
        <taxon>Craniata</taxon>
        <taxon>Vertebrata</taxon>
        <taxon>Euteleostomi</taxon>
        <taxon>Actinopterygii</taxon>
        <taxon>Neopterygii</taxon>
        <taxon>Holostei</taxon>
        <taxon>Semionotiformes</taxon>
        <taxon>Lepisosteidae</taxon>
        <taxon>Atractosteus</taxon>
    </lineage>
</organism>
<keyword evidence="7" id="KW-0966">Cell projection</keyword>
<comment type="caution">
    <text evidence="14">The sequence shown here is derived from an EMBL/GenBank/DDBJ whole genome shotgun (WGS) entry which is preliminary data.</text>
</comment>
<dbReference type="SMART" id="SM00326">
    <property type="entry name" value="SH3"/>
    <property type="match status" value="2"/>
</dbReference>
<dbReference type="GO" id="GO:1902905">
    <property type="term" value="P:positive regulation of supramolecular fiber organization"/>
    <property type="evidence" value="ECO:0007669"/>
    <property type="project" value="UniProtKB-ARBA"/>
</dbReference>
<feature type="non-terminal residue" evidence="14">
    <location>
        <position position="888"/>
    </location>
</feature>
<evidence type="ECO:0000256" key="1">
    <source>
        <dbReference type="ARBA" id="ARBA00004316"/>
    </source>
</evidence>
<name>A0A8J7NZQ7_ATRSP</name>
<dbReference type="SUPFAM" id="SSF103657">
    <property type="entry name" value="BAR/IMD domain-like"/>
    <property type="match status" value="1"/>
</dbReference>
<feature type="domain" description="SH3" evidence="12">
    <location>
        <begin position="641"/>
        <end position="702"/>
    </location>
</feature>
<dbReference type="SMART" id="SM00055">
    <property type="entry name" value="FCH"/>
    <property type="match status" value="1"/>
</dbReference>
<feature type="compositionally biased region" description="Basic and acidic residues" evidence="11">
    <location>
        <begin position="867"/>
        <end position="888"/>
    </location>
</feature>
<keyword evidence="15" id="KW-1185">Reference proteome</keyword>
<dbReference type="Pfam" id="PF00018">
    <property type="entry name" value="SH3_1"/>
    <property type="match status" value="1"/>
</dbReference>
<feature type="compositionally biased region" description="Polar residues" evidence="11">
    <location>
        <begin position="834"/>
        <end position="846"/>
    </location>
</feature>
<feature type="non-terminal residue" evidence="14">
    <location>
        <position position="1"/>
    </location>
</feature>
<dbReference type="InterPro" id="IPR035460">
    <property type="entry name" value="FCHSD_SH3_1"/>
</dbReference>
<feature type="compositionally biased region" description="Basic and acidic residues" evidence="11">
    <location>
        <begin position="129"/>
        <end position="139"/>
    </location>
</feature>
<evidence type="ECO:0000259" key="13">
    <source>
        <dbReference type="PROSITE" id="PS51741"/>
    </source>
</evidence>
<dbReference type="GO" id="GO:0031594">
    <property type="term" value="C:neuromuscular junction"/>
    <property type="evidence" value="ECO:0007669"/>
    <property type="project" value="TreeGrafter"/>
</dbReference>
<dbReference type="SUPFAM" id="SSF50044">
    <property type="entry name" value="SH3-domain"/>
    <property type="match status" value="2"/>
</dbReference>
<dbReference type="GO" id="GO:0042995">
    <property type="term" value="C:cell projection"/>
    <property type="evidence" value="ECO:0007669"/>
    <property type="project" value="UniProtKB-SubCell"/>
</dbReference>
<evidence type="ECO:0000256" key="5">
    <source>
        <dbReference type="ARBA" id="ARBA00023054"/>
    </source>
</evidence>
<evidence type="ECO:0000256" key="11">
    <source>
        <dbReference type="SAM" id="MobiDB-lite"/>
    </source>
</evidence>
<evidence type="ECO:0000256" key="10">
    <source>
        <dbReference type="SAM" id="Coils"/>
    </source>
</evidence>
<dbReference type="FunFam" id="2.30.30.40:FF:000060">
    <property type="entry name" value="FCH and double SH3 domains protein 2"/>
    <property type="match status" value="1"/>
</dbReference>
<feature type="domain" description="F-BAR" evidence="13">
    <location>
        <begin position="183"/>
        <end position="456"/>
    </location>
</feature>
<keyword evidence="4" id="KW-0677">Repeat</keyword>
<reference evidence="14" key="1">
    <citation type="journal article" date="2021" name="Cell">
        <title>Tracing the genetic footprints of vertebrate landing in non-teleost ray-finned fishes.</title>
        <authorList>
            <person name="Bi X."/>
            <person name="Wang K."/>
            <person name="Yang L."/>
            <person name="Pan H."/>
            <person name="Jiang H."/>
            <person name="Wei Q."/>
            <person name="Fang M."/>
            <person name="Yu H."/>
            <person name="Zhu C."/>
            <person name="Cai Y."/>
            <person name="He Y."/>
            <person name="Gan X."/>
            <person name="Zeng H."/>
            <person name="Yu D."/>
            <person name="Zhu Y."/>
            <person name="Jiang H."/>
            <person name="Qiu Q."/>
            <person name="Yang H."/>
            <person name="Zhang Y.E."/>
            <person name="Wang W."/>
            <person name="Zhu M."/>
            <person name="He S."/>
            <person name="Zhang G."/>
        </authorList>
    </citation>
    <scope>NUCLEOTIDE SEQUENCE</scope>
    <source>
        <strain evidence="14">Allg_001</strain>
    </source>
</reference>
<protein>
    <submittedName>
        <fullName evidence="14">FCSD2 protein</fullName>
    </submittedName>
</protein>
<dbReference type="PANTHER" id="PTHR15735:SF4">
    <property type="entry name" value="F-BAR AND DOUBLE SH3 DOMAINS PROTEIN 1"/>
    <property type="match status" value="1"/>
</dbReference>
<dbReference type="FunFam" id="1.20.1270.60:FF:000101">
    <property type="entry name" value="F-BAR and double SH3 domains protein 2 isoform X6"/>
    <property type="match status" value="1"/>
</dbReference>
<feature type="compositionally biased region" description="Acidic residues" evidence="11">
    <location>
        <begin position="802"/>
        <end position="812"/>
    </location>
</feature>
<dbReference type="FunFam" id="2.30.30.40:FF:000033">
    <property type="entry name" value="FCH and double SH3 domains protein 2"/>
    <property type="match status" value="1"/>
</dbReference>
<feature type="compositionally biased region" description="Basic and acidic residues" evidence="11">
    <location>
        <begin position="849"/>
        <end position="858"/>
    </location>
</feature>
<feature type="domain" description="SH3" evidence="12">
    <location>
        <begin position="739"/>
        <end position="802"/>
    </location>
</feature>
<dbReference type="InterPro" id="IPR031160">
    <property type="entry name" value="F_BAR_dom"/>
</dbReference>
<accession>A0A8J7NZQ7</accession>
<evidence type="ECO:0000256" key="3">
    <source>
        <dbReference type="ARBA" id="ARBA00022553"/>
    </source>
</evidence>
<dbReference type="CDD" id="cd11762">
    <property type="entry name" value="SH3_FCHSD_2"/>
    <property type="match status" value="1"/>
</dbReference>
<feature type="coiled-coil region" evidence="10">
    <location>
        <begin position="304"/>
        <end position="331"/>
    </location>
</feature>
<dbReference type="CDD" id="cd11761">
    <property type="entry name" value="SH3_FCHSD_1"/>
    <property type="match status" value="1"/>
</dbReference>
<dbReference type="InterPro" id="IPR001452">
    <property type="entry name" value="SH3_domain"/>
</dbReference>
<feature type="region of interest" description="Disordered" evidence="11">
    <location>
        <begin position="708"/>
        <end position="740"/>
    </location>
</feature>
<evidence type="ECO:0000313" key="14">
    <source>
        <dbReference type="EMBL" id="MBN3320685.1"/>
    </source>
</evidence>
<evidence type="ECO:0000256" key="4">
    <source>
        <dbReference type="ARBA" id="ARBA00022737"/>
    </source>
</evidence>
<dbReference type="Pfam" id="PF14604">
    <property type="entry name" value="SH3_9"/>
    <property type="match status" value="1"/>
</dbReference>
<dbReference type="PANTHER" id="PTHR15735">
    <property type="entry name" value="FCH AND DOUBLE SH3 DOMAINS PROTEIN"/>
    <property type="match status" value="1"/>
</dbReference>
<feature type="region of interest" description="Disordered" evidence="11">
    <location>
        <begin position="802"/>
        <end position="888"/>
    </location>
</feature>
<evidence type="ECO:0000256" key="7">
    <source>
        <dbReference type="ARBA" id="ARBA00023273"/>
    </source>
</evidence>
<proteinExistence type="predicted"/>
<dbReference type="InterPro" id="IPR036028">
    <property type="entry name" value="SH3-like_dom_sf"/>
</dbReference>
<evidence type="ECO:0000313" key="15">
    <source>
        <dbReference type="Proteomes" id="UP000736164"/>
    </source>
</evidence>
<keyword evidence="6" id="KW-0446">Lipid-binding</keyword>
<dbReference type="PROSITE" id="PS51741">
    <property type="entry name" value="F_BAR"/>
    <property type="match status" value="1"/>
</dbReference>
<dbReference type="InterPro" id="IPR027267">
    <property type="entry name" value="AH/BAR_dom_sf"/>
</dbReference>
<evidence type="ECO:0000256" key="6">
    <source>
        <dbReference type="ARBA" id="ARBA00023121"/>
    </source>
</evidence>
<gene>
    <name evidence="14" type="primary">Fchsd2_0</name>
    <name evidence="14" type="ORF">GTO95_0017182</name>
</gene>
<dbReference type="PROSITE" id="PS50002">
    <property type="entry name" value="SH3"/>
    <property type="match status" value="2"/>
</dbReference>
<dbReference type="Gene3D" id="2.30.30.40">
    <property type="entry name" value="SH3 Domains"/>
    <property type="match status" value="2"/>
</dbReference>
<dbReference type="InterPro" id="IPR001060">
    <property type="entry name" value="FCH_dom"/>
</dbReference>
<dbReference type="Proteomes" id="UP000736164">
    <property type="component" value="Unassembled WGS sequence"/>
</dbReference>
<keyword evidence="5 9" id="KW-0175">Coiled coil</keyword>